<evidence type="ECO:0000313" key="3">
    <source>
        <dbReference type="EMBL" id="KAL1801372.1"/>
    </source>
</evidence>
<dbReference type="InterPro" id="IPR013126">
    <property type="entry name" value="Hsp_70_fam"/>
</dbReference>
<accession>A0ABR3UYJ6</accession>
<evidence type="ECO:0008006" key="5">
    <source>
        <dbReference type="Google" id="ProtNLM"/>
    </source>
</evidence>
<keyword evidence="1" id="KW-0547">Nucleotide-binding</keyword>
<comment type="caution">
    <text evidence="3">The sequence shown here is derived from an EMBL/GenBank/DDBJ whole genome shotgun (WGS) entry which is preliminary data.</text>
</comment>
<dbReference type="Pfam" id="PF00012">
    <property type="entry name" value="HSP70"/>
    <property type="match status" value="1"/>
</dbReference>
<dbReference type="PANTHER" id="PTHR14187">
    <property type="entry name" value="ALPHA KINASE/ELONGATION FACTOR 2 KINASE"/>
    <property type="match status" value="1"/>
</dbReference>
<evidence type="ECO:0000256" key="1">
    <source>
        <dbReference type="ARBA" id="ARBA00022741"/>
    </source>
</evidence>
<dbReference type="Proteomes" id="UP001578633">
    <property type="component" value="Chromosome 1"/>
</dbReference>
<gene>
    <name evidence="3" type="ORF">ACET3X_001714</name>
</gene>
<dbReference type="RefSeq" id="XP_069311956.1">
    <property type="nucleotide sequence ID" value="XM_069447036.1"/>
</dbReference>
<dbReference type="Gene3D" id="3.30.420.40">
    <property type="match status" value="2"/>
</dbReference>
<dbReference type="SUPFAM" id="SSF53067">
    <property type="entry name" value="Actin-like ATPase domain"/>
    <property type="match status" value="2"/>
</dbReference>
<name>A0ABR3UYJ6_9PLEO</name>
<keyword evidence="4" id="KW-1185">Reference proteome</keyword>
<sequence length="605" mass="67398">MKPNRLIVGLDYGTTYTGKFSLAFQTAADQSGVSFCETSGNGTGDEHIEVIHDWPSQHTKIGTKEKVPSEVTYQKQGLMWGSLIPPNVPRHLWTKLQLDPTQKGELTKIVREVSTSSEHPNKQPVEIIADFLAQVKIHLIKNLDQKYGKVLWRSLEVTLVVTVPAVWTEVAKARTLEAVDKAGFNTPEFPQLKNILTTTEPEAAAIYTIKSLRGTTQNANFAVDDGFIVCDMGGGTVDLISYRVTKVEPTVIEEATVGGGDQCGGSFVDRAFLKWLERRLGTQDFVNIVGCRSEDVPHTSLSKKAARMLQDFTLEVKSGFSGTETNHLRLPSPLNSIEEDEVRGICDGEITITPEDMIEMFEMPVRRTYELLGDQLNQLRHNKKVNLKYVFMVGGFSESPYMYEKIRMFVATCNGLQAVKPAYAWSAVARGAAAKGLEDEKKGAIMIRKCRKYYGTNFSPLFQAGKHKEADSYICPFDGTKRASCQMEWLLTLGQDLPTSKKIHAKASFVKSFWPDEKRVYTVELFASNGPKAPRRSVDKGVYKVTELVVDLSVVPQKEFVAERCPLGKPHYTLSFQVAISVQSSLEYSVLVNGIRYGSVTAKYD</sequence>
<dbReference type="PANTHER" id="PTHR14187:SF82">
    <property type="entry name" value="FAMILY CHAPERONE, PUTATIVE (AFU_ORTHOLOGUE AFUA_7G08575)-RELATED"/>
    <property type="match status" value="1"/>
</dbReference>
<protein>
    <recommendedName>
        <fullName evidence="5">Actin-like ATPase domain-containing protein</fullName>
    </recommendedName>
</protein>
<dbReference type="EMBL" id="JBHGVX010000001">
    <property type="protein sequence ID" value="KAL1801372.1"/>
    <property type="molecule type" value="Genomic_DNA"/>
</dbReference>
<proteinExistence type="predicted"/>
<keyword evidence="2" id="KW-0067">ATP-binding</keyword>
<dbReference type="CDD" id="cd10170">
    <property type="entry name" value="ASKHA_NBD_HSP70"/>
    <property type="match status" value="1"/>
</dbReference>
<dbReference type="Gene3D" id="3.90.640.10">
    <property type="entry name" value="Actin, Chain A, domain 4"/>
    <property type="match status" value="1"/>
</dbReference>
<reference evidence="3 4" key="1">
    <citation type="submission" date="2024-09" db="EMBL/GenBank/DDBJ databases">
        <title>T2T genomes of carrot and Alternaria dauci and their utility for understanding host-pathogen interaction during carrot leaf blight disease.</title>
        <authorList>
            <person name="Liu W."/>
            <person name="Xu S."/>
            <person name="Ou C."/>
            <person name="Liu X."/>
            <person name="Zhuang F."/>
            <person name="Deng X.W."/>
        </authorList>
    </citation>
    <scope>NUCLEOTIDE SEQUENCE [LARGE SCALE GENOMIC DNA]</scope>
    <source>
        <strain evidence="3 4">A2016</strain>
    </source>
</reference>
<evidence type="ECO:0000256" key="2">
    <source>
        <dbReference type="ARBA" id="ARBA00022840"/>
    </source>
</evidence>
<dbReference type="GeneID" id="96082036"/>
<evidence type="ECO:0000313" key="4">
    <source>
        <dbReference type="Proteomes" id="UP001578633"/>
    </source>
</evidence>
<organism evidence="3 4">
    <name type="scientific">Alternaria dauci</name>
    <dbReference type="NCBI Taxonomy" id="48095"/>
    <lineage>
        <taxon>Eukaryota</taxon>
        <taxon>Fungi</taxon>
        <taxon>Dikarya</taxon>
        <taxon>Ascomycota</taxon>
        <taxon>Pezizomycotina</taxon>
        <taxon>Dothideomycetes</taxon>
        <taxon>Pleosporomycetidae</taxon>
        <taxon>Pleosporales</taxon>
        <taxon>Pleosporineae</taxon>
        <taxon>Pleosporaceae</taxon>
        <taxon>Alternaria</taxon>
        <taxon>Alternaria sect. Porri</taxon>
    </lineage>
</organism>
<dbReference type="InterPro" id="IPR043129">
    <property type="entry name" value="ATPase_NBD"/>
</dbReference>